<reference evidence="3 4" key="1">
    <citation type="submission" date="2021-01" db="EMBL/GenBank/DDBJ databases">
        <title>Whole genome shotgun sequence of Actinoplanes durhamensis NBRC 14914.</title>
        <authorList>
            <person name="Komaki H."/>
            <person name="Tamura T."/>
        </authorList>
    </citation>
    <scope>NUCLEOTIDE SEQUENCE [LARGE SCALE GENOMIC DNA]</scope>
    <source>
        <strain evidence="3 4">NBRC 14914</strain>
    </source>
</reference>
<evidence type="ECO:0000313" key="4">
    <source>
        <dbReference type="Proteomes" id="UP000637628"/>
    </source>
</evidence>
<keyword evidence="4" id="KW-1185">Reference proteome</keyword>
<feature type="chain" id="PRO_5046613476" evidence="2">
    <location>
        <begin position="24"/>
        <end position="218"/>
    </location>
</feature>
<protein>
    <submittedName>
        <fullName evidence="3">Uncharacterized protein</fullName>
    </submittedName>
</protein>
<evidence type="ECO:0000256" key="2">
    <source>
        <dbReference type="SAM" id="SignalP"/>
    </source>
</evidence>
<dbReference type="RefSeq" id="WP_203732091.1">
    <property type="nucleotide sequence ID" value="NZ_BAAATX010000037.1"/>
</dbReference>
<gene>
    <name evidence="3" type="ORF">Adu01nite_62870</name>
</gene>
<keyword evidence="2" id="KW-0732">Signal</keyword>
<dbReference type="Proteomes" id="UP000637628">
    <property type="component" value="Unassembled WGS sequence"/>
</dbReference>
<comment type="caution">
    <text evidence="3">The sequence shown here is derived from an EMBL/GenBank/DDBJ whole genome shotgun (WGS) entry which is preliminary data.</text>
</comment>
<accession>A0ABQ3Z525</accession>
<evidence type="ECO:0000256" key="1">
    <source>
        <dbReference type="SAM" id="MobiDB-lite"/>
    </source>
</evidence>
<name>A0ABQ3Z525_9ACTN</name>
<feature type="signal peptide" evidence="2">
    <location>
        <begin position="1"/>
        <end position="23"/>
    </location>
</feature>
<evidence type="ECO:0000313" key="3">
    <source>
        <dbReference type="EMBL" id="GIE04937.1"/>
    </source>
</evidence>
<feature type="region of interest" description="Disordered" evidence="1">
    <location>
        <begin position="25"/>
        <end position="52"/>
    </location>
</feature>
<sequence length="218" mass="22484">MINSRPARVAAIVLATTATTACANPATPAQQPPSAPATVPAGCSPTDANVQWSKPTTESRLTAVSLFRTKDDFGSGEEVLHEPFTPAVTQLAAPPEWIPQLAKSLSAKTGKKVQDSPARAADGGYSLISGSQDDPSITESLFYTGAELISATFTIACTPAVTGTFTSWTSAGVGGVTCAQFEPPAEPLGRLARRFCPRTPTAAPPSEDAIPFVPDPTG</sequence>
<dbReference type="EMBL" id="BOML01000050">
    <property type="protein sequence ID" value="GIE04937.1"/>
    <property type="molecule type" value="Genomic_DNA"/>
</dbReference>
<organism evidence="3 4">
    <name type="scientific">Paractinoplanes durhamensis</name>
    <dbReference type="NCBI Taxonomy" id="113563"/>
    <lineage>
        <taxon>Bacteria</taxon>
        <taxon>Bacillati</taxon>
        <taxon>Actinomycetota</taxon>
        <taxon>Actinomycetes</taxon>
        <taxon>Micromonosporales</taxon>
        <taxon>Micromonosporaceae</taxon>
        <taxon>Paractinoplanes</taxon>
    </lineage>
</organism>
<dbReference type="PROSITE" id="PS51257">
    <property type="entry name" value="PROKAR_LIPOPROTEIN"/>
    <property type="match status" value="1"/>
</dbReference>
<proteinExistence type="predicted"/>
<feature type="region of interest" description="Disordered" evidence="1">
    <location>
        <begin position="198"/>
        <end position="218"/>
    </location>
</feature>